<organism evidence="8 9">
    <name type="scientific">Cecembia lonarensis (strain CCUG 58316 / KCTC 22772 / LW9)</name>
    <dbReference type="NCBI Taxonomy" id="1225176"/>
    <lineage>
        <taxon>Bacteria</taxon>
        <taxon>Pseudomonadati</taxon>
        <taxon>Bacteroidota</taxon>
        <taxon>Cytophagia</taxon>
        <taxon>Cytophagales</taxon>
        <taxon>Cyclobacteriaceae</taxon>
        <taxon>Cecembia</taxon>
    </lineage>
</organism>
<keyword evidence="1 4" id="KW-0597">Phosphoprotein</keyword>
<dbReference type="SMART" id="SM00448">
    <property type="entry name" value="REC"/>
    <property type="match status" value="1"/>
</dbReference>
<evidence type="ECO:0000256" key="4">
    <source>
        <dbReference type="PROSITE-ProRule" id="PRU00169"/>
    </source>
</evidence>
<dbReference type="AlphaFoldDB" id="K1L6R8"/>
<evidence type="ECO:0000259" key="6">
    <source>
        <dbReference type="PROSITE" id="PS50110"/>
    </source>
</evidence>
<gene>
    <name evidence="8" type="primary">regX3</name>
    <name evidence="8" type="ORF">B879_01000</name>
</gene>
<dbReference type="InterPro" id="IPR016032">
    <property type="entry name" value="Sig_transdc_resp-reg_C-effctor"/>
</dbReference>
<dbReference type="GO" id="GO:0005829">
    <property type="term" value="C:cytosol"/>
    <property type="evidence" value="ECO:0007669"/>
    <property type="project" value="TreeGrafter"/>
</dbReference>
<comment type="caution">
    <text evidence="8">The sequence shown here is derived from an EMBL/GenBank/DDBJ whole genome shotgun (WGS) entry which is preliminary data.</text>
</comment>
<evidence type="ECO:0000256" key="3">
    <source>
        <dbReference type="ARBA" id="ARBA00023125"/>
    </source>
</evidence>
<dbReference type="PANTHER" id="PTHR48111">
    <property type="entry name" value="REGULATOR OF RPOS"/>
    <property type="match status" value="1"/>
</dbReference>
<dbReference type="Pfam" id="PF00486">
    <property type="entry name" value="Trans_reg_C"/>
    <property type="match status" value="1"/>
</dbReference>
<evidence type="ECO:0000256" key="1">
    <source>
        <dbReference type="ARBA" id="ARBA00022553"/>
    </source>
</evidence>
<feature type="modified residue" description="4-aspartylphosphate" evidence="4">
    <location>
        <position position="54"/>
    </location>
</feature>
<dbReference type="GO" id="GO:0006355">
    <property type="term" value="P:regulation of DNA-templated transcription"/>
    <property type="evidence" value="ECO:0007669"/>
    <property type="project" value="InterPro"/>
</dbReference>
<dbReference type="PANTHER" id="PTHR48111:SF40">
    <property type="entry name" value="PHOSPHATE REGULON TRANSCRIPTIONAL REGULATORY PROTEIN PHOB"/>
    <property type="match status" value="1"/>
</dbReference>
<dbReference type="Gene3D" id="3.40.50.2300">
    <property type="match status" value="1"/>
</dbReference>
<evidence type="ECO:0000313" key="9">
    <source>
        <dbReference type="Proteomes" id="UP000004478"/>
    </source>
</evidence>
<dbReference type="Gene3D" id="1.10.10.10">
    <property type="entry name" value="Winged helix-like DNA-binding domain superfamily/Winged helix DNA-binding domain"/>
    <property type="match status" value="1"/>
</dbReference>
<dbReference type="GO" id="GO:0000156">
    <property type="term" value="F:phosphorelay response regulator activity"/>
    <property type="evidence" value="ECO:0007669"/>
    <property type="project" value="TreeGrafter"/>
</dbReference>
<dbReference type="Pfam" id="PF00072">
    <property type="entry name" value="Response_reg"/>
    <property type="match status" value="1"/>
</dbReference>
<dbReference type="CDD" id="cd00383">
    <property type="entry name" value="trans_reg_C"/>
    <property type="match status" value="1"/>
</dbReference>
<evidence type="ECO:0000256" key="5">
    <source>
        <dbReference type="PROSITE-ProRule" id="PRU01091"/>
    </source>
</evidence>
<dbReference type="GO" id="GO:0032993">
    <property type="term" value="C:protein-DNA complex"/>
    <property type="evidence" value="ECO:0007669"/>
    <property type="project" value="TreeGrafter"/>
</dbReference>
<dbReference type="GO" id="GO:0000976">
    <property type="term" value="F:transcription cis-regulatory region binding"/>
    <property type="evidence" value="ECO:0007669"/>
    <property type="project" value="TreeGrafter"/>
</dbReference>
<dbReference type="SMART" id="SM00862">
    <property type="entry name" value="Trans_reg_C"/>
    <property type="match status" value="1"/>
</dbReference>
<dbReference type="OrthoDB" id="9790442at2"/>
<dbReference type="InterPro" id="IPR001789">
    <property type="entry name" value="Sig_transdc_resp-reg_receiver"/>
</dbReference>
<keyword evidence="9" id="KW-1185">Reference proteome</keyword>
<protein>
    <submittedName>
        <fullName evidence="8">Sensory transduction protein regX3</fullName>
    </submittedName>
</protein>
<evidence type="ECO:0000259" key="7">
    <source>
        <dbReference type="PROSITE" id="PS51755"/>
    </source>
</evidence>
<feature type="domain" description="Response regulatory" evidence="6">
    <location>
        <begin position="5"/>
        <end position="121"/>
    </location>
</feature>
<dbReference type="PROSITE" id="PS50110">
    <property type="entry name" value="RESPONSE_REGULATORY"/>
    <property type="match status" value="1"/>
</dbReference>
<sequence length="240" mass="27904">MKYFKVVIIDDQQENLKLLKSNFEKEKAKVEVFQAGEEALIHLKKEKADLVICDWLLDDMDGLELCRLLKKNDDLEKIPFIMLSNRNLEIDVVTALEVGADDYMVKPVRVRELMVRAKKMVAKNKVPTDNFFLERHGSKTEKANLISYKNILLDRQKYQLRIDQQEVQMTLTEFKLLELFLQQKGIVLSRGKIMDLIYGSDYGVTERAVDVLVVSLRKKIPILKKDLESIRGVGYRLRGE</sequence>
<feature type="domain" description="OmpR/PhoB-type" evidence="7">
    <location>
        <begin position="143"/>
        <end position="239"/>
    </location>
</feature>
<dbReference type="PROSITE" id="PS51755">
    <property type="entry name" value="OMPR_PHOB"/>
    <property type="match status" value="1"/>
</dbReference>
<proteinExistence type="predicted"/>
<dbReference type="SUPFAM" id="SSF52172">
    <property type="entry name" value="CheY-like"/>
    <property type="match status" value="1"/>
</dbReference>
<evidence type="ECO:0000256" key="2">
    <source>
        <dbReference type="ARBA" id="ARBA00023012"/>
    </source>
</evidence>
<dbReference type="InterPro" id="IPR039420">
    <property type="entry name" value="WalR-like"/>
</dbReference>
<feature type="DNA-binding region" description="OmpR/PhoB-type" evidence="5">
    <location>
        <begin position="143"/>
        <end position="239"/>
    </location>
</feature>
<accession>K1L6R8</accession>
<name>K1L6R8_CECL9</name>
<dbReference type="SUPFAM" id="SSF46894">
    <property type="entry name" value="C-terminal effector domain of the bipartite response regulators"/>
    <property type="match status" value="1"/>
</dbReference>
<dbReference type="RefSeq" id="WP_009184044.1">
    <property type="nucleotide sequence ID" value="NZ_AMGM01000009.1"/>
</dbReference>
<dbReference type="Proteomes" id="UP000004478">
    <property type="component" value="Unassembled WGS sequence"/>
</dbReference>
<dbReference type="InterPro" id="IPR036388">
    <property type="entry name" value="WH-like_DNA-bd_sf"/>
</dbReference>
<reference evidence="8 9" key="1">
    <citation type="journal article" date="2012" name="J. Bacteriol.">
        <title>Draft Genome Sequence of Cecembia lonarensis Strain LW9T, Isolated from Lonar Lake, a Haloalkaline Lake in India.</title>
        <authorList>
            <person name="Shivaji S."/>
            <person name="Ara S."/>
            <person name="Singh A."/>
            <person name="Pinnaka A.K."/>
        </authorList>
    </citation>
    <scope>NUCLEOTIDE SEQUENCE [LARGE SCALE GENOMIC DNA]</scope>
    <source>
        <strain evidence="8 9">LW9</strain>
    </source>
</reference>
<dbReference type="InterPro" id="IPR011006">
    <property type="entry name" value="CheY-like_superfamily"/>
</dbReference>
<dbReference type="EMBL" id="AMGM01000009">
    <property type="protein sequence ID" value="EKB50451.1"/>
    <property type="molecule type" value="Genomic_DNA"/>
</dbReference>
<evidence type="ECO:0000313" key="8">
    <source>
        <dbReference type="EMBL" id="EKB50451.1"/>
    </source>
</evidence>
<keyword evidence="3 5" id="KW-0238">DNA-binding</keyword>
<keyword evidence="2" id="KW-0902">Two-component regulatory system</keyword>
<dbReference type="InterPro" id="IPR001867">
    <property type="entry name" value="OmpR/PhoB-type_DNA-bd"/>
</dbReference>